<dbReference type="Pfam" id="PF00300">
    <property type="entry name" value="His_Phos_1"/>
    <property type="match status" value="1"/>
</dbReference>
<dbReference type="RefSeq" id="WP_017928051.1">
    <property type="nucleotide sequence ID" value="NZ_KB822996.1"/>
</dbReference>
<dbReference type="EMBL" id="APGJ01000002">
    <property type="protein sequence ID" value="EYD73440.1"/>
    <property type="molecule type" value="Genomic_DNA"/>
</dbReference>
<organism evidence="1 2">
    <name type="scientific">Limimaricola hongkongensis DSM 17492</name>
    <dbReference type="NCBI Taxonomy" id="1122180"/>
    <lineage>
        <taxon>Bacteria</taxon>
        <taxon>Pseudomonadati</taxon>
        <taxon>Pseudomonadota</taxon>
        <taxon>Alphaproteobacteria</taxon>
        <taxon>Rhodobacterales</taxon>
        <taxon>Paracoccaceae</taxon>
        <taxon>Limimaricola</taxon>
    </lineage>
</organism>
<dbReference type="AlphaFoldDB" id="A0A017HGK4"/>
<dbReference type="SUPFAM" id="SSF53254">
    <property type="entry name" value="Phosphoglycerate mutase-like"/>
    <property type="match status" value="1"/>
</dbReference>
<gene>
    <name evidence="1" type="ORF">Lokhon_00426</name>
</gene>
<dbReference type="PANTHER" id="PTHR47623">
    <property type="entry name" value="OS09G0287300 PROTEIN"/>
    <property type="match status" value="1"/>
</dbReference>
<sequence>MSLKLVLIRHAKSDWGDSGQRDHARPLAARGRRDAPRMAAWLAEGGHVPELVLCSDATRTRETIDLMQAAWPTPPAIRHEPMLYAAPPRQLRQALHGADARSVALVAHNPGIGRLAAELAESAPAHPRFHDYPTCAVTVLEFDARDWSAIGKGRVAGFAIPADL</sequence>
<protein>
    <submittedName>
        <fullName evidence="1">Phosphoglycerate mutase family protein</fullName>
    </submittedName>
</protein>
<proteinExistence type="predicted"/>
<dbReference type="HOGENOM" id="CLU_084603_2_1_5"/>
<comment type="caution">
    <text evidence="1">The sequence shown here is derived from an EMBL/GenBank/DDBJ whole genome shotgun (WGS) entry which is preliminary data.</text>
</comment>
<evidence type="ECO:0000313" key="1">
    <source>
        <dbReference type="EMBL" id="EYD73440.1"/>
    </source>
</evidence>
<dbReference type="InterPro" id="IPR029033">
    <property type="entry name" value="His_PPase_superfam"/>
</dbReference>
<dbReference type="Gene3D" id="3.40.50.1240">
    <property type="entry name" value="Phosphoglycerate mutase-like"/>
    <property type="match status" value="1"/>
</dbReference>
<dbReference type="CDD" id="cd07067">
    <property type="entry name" value="HP_PGM_like"/>
    <property type="match status" value="1"/>
</dbReference>
<accession>A0A017HGK4</accession>
<dbReference type="STRING" id="1122180.Lokhon_00426"/>
<dbReference type="PATRIC" id="fig|1122180.6.peg.429"/>
<dbReference type="PANTHER" id="PTHR47623:SF1">
    <property type="entry name" value="OS09G0287300 PROTEIN"/>
    <property type="match status" value="1"/>
</dbReference>
<dbReference type="InterPro" id="IPR013078">
    <property type="entry name" value="His_Pase_superF_clade-1"/>
</dbReference>
<reference evidence="1 2" key="1">
    <citation type="submission" date="2013-03" db="EMBL/GenBank/DDBJ databases">
        <authorList>
            <person name="Fiebig A."/>
            <person name="Goeker M."/>
            <person name="Klenk H.-P.P."/>
        </authorList>
    </citation>
    <scope>NUCLEOTIDE SEQUENCE [LARGE SCALE GENOMIC DNA]</scope>
    <source>
        <strain evidence="1 2">DSM 17492</strain>
    </source>
</reference>
<dbReference type="SMART" id="SM00855">
    <property type="entry name" value="PGAM"/>
    <property type="match status" value="1"/>
</dbReference>
<evidence type="ECO:0000313" key="2">
    <source>
        <dbReference type="Proteomes" id="UP000025047"/>
    </source>
</evidence>
<name>A0A017HGK4_9RHOB</name>
<keyword evidence="2" id="KW-1185">Reference proteome</keyword>
<dbReference type="Proteomes" id="UP000025047">
    <property type="component" value="Unassembled WGS sequence"/>
</dbReference>
<dbReference type="eggNOG" id="COG2062">
    <property type="taxonomic scope" value="Bacteria"/>
</dbReference>
<dbReference type="OrthoDB" id="9810154at2"/>